<feature type="transmembrane region" description="Helical" evidence="1">
    <location>
        <begin position="42"/>
        <end position="60"/>
    </location>
</feature>
<protein>
    <submittedName>
        <fullName evidence="2">DUF3309 domain-containing protein</fullName>
    </submittedName>
</protein>
<keyword evidence="1" id="KW-0472">Membrane</keyword>
<organism evidence="2 3">
    <name type="scientific">Cupriavidus pauculus</name>
    <dbReference type="NCBI Taxonomy" id="82633"/>
    <lineage>
        <taxon>Bacteria</taxon>
        <taxon>Pseudomonadati</taxon>
        <taxon>Pseudomonadota</taxon>
        <taxon>Betaproteobacteria</taxon>
        <taxon>Burkholderiales</taxon>
        <taxon>Burkholderiaceae</taxon>
        <taxon>Cupriavidus</taxon>
    </lineage>
</organism>
<dbReference type="Proteomes" id="UP000234341">
    <property type="component" value="Unassembled WGS sequence"/>
</dbReference>
<evidence type="ECO:0000313" key="2">
    <source>
        <dbReference type="EMBL" id="PLQ00478.1"/>
    </source>
</evidence>
<dbReference type="InterPro" id="IPR021738">
    <property type="entry name" value="DUF3309"/>
</dbReference>
<accession>A0A2N5CE42</accession>
<proteinExistence type="predicted"/>
<dbReference type="RefSeq" id="WP_101681846.1">
    <property type="nucleotide sequence ID" value="NZ_PJRP01000004.1"/>
</dbReference>
<dbReference type="Pfam" id="PF11752">
    <property type="entry name" value="DUF3309"/>
    <property type="match status" value="1"/>
</dbReference>
<evidence type="ECO:0000313" key="3">
    <source>
        <dbReference type="Proteomes" id="UP000234341"/>
    </source>
</evidence>
<name>A0A2N5CE42_9BURK</name>
<keyword evidence="1" id="KW-0812">Transmembrane</keyword>
<reference evidence="2 3" key="1">
    <citation type="submission" date="2017-12" db="EMBL/GenBank/DDBJ databases">
        <title>Genome sequence of the active heterotrophic nitrifier-denitrifier, Cupriavidus pauculus UM1.</title>
        <authorList>
            <person name="Putonti C."/>
            <person name="Castignetti D."/>
        </authorList>
    </citation>
    <scope>NUCLEOTIDE SEQUENCE [LARGE SCALE GENOMIC DNA]</scope>
    <source>
        <strain evidence="2 3">UM1</strain>
    </source>
</reference>
<comment type="caution">
    <text evidence="2">The sequence shown here is derived from an EMBL/GenBank/DDBJ whole genome shotgun (WGS) entry which is preliminary data.</text>
</comment>
<gene>
    <name evidence="2" type="ORF">CYJ10_11775</name>
</gene>
<sequence length="63" mass="6447">MSLGIPLLIVLVVMLVGAFPEGSYSNGWGCVPSGVLSVDPLIVLVLFPFGAILKLSLGYAKGG</sequence>
<dbReference type="EMBL" id="PJRP01000004">
    <property type="protein sequence ID" value="PLQ00478.1"/>
    <property type="molecule type" value="Genomic_DNA"/>
</dbReference>
<dbReference type="AlphaFoldDB" id="A0A2N5CE42"/>
<evidence type="ECO:0000256" key="1">
    <source>
        <dbReference type="SAM" id="Phobius"/>
    </source>
</evidence>
<keyword evidence="1" id="KW-1133">Transmembrane helix</keyword>